<dbReference type="FunFam" id="1.20.58.670:FF:000003">
    <property type="entry name" value="RAD50-interacting protein 1"/>
    <property type="match status" value="1"/>
</dbReference>
<dbReference type="AlphaFoldDB" id="A0A6P8J8T2"/>
<dbReference type="GO" id="GO:0070939">
    <property type="term" value="C:Dsl1/NZR complex"/>
    <property type="evidence" value="ECO:0007669"/>
    <property type="project" value="InterPro"/>
</dbReference>
<comment type="similarity">
    <text evidence="1">Belongs to the RINT1 family.</text>
</comment>
<evidence type="ECO:0000313" key="3">
    <source>
        <dbReference type="Proteomes" id="UP000515163"/>
    </source>
</evidence>
<dbReference type="KEGG" id="aten:116307985"/>
<dbReference type="InterPro" id="IPR042042">
    <property type="entry name" value="Tip20p_domB"/>
</dbReference>
<gene>
    <name evidence="4" type="primary">LOC116307985</name>
</gene>
<dbReference type="FunFam" id="1.20.58.1420:FF:000001">
    <property type="entry name" value="RINT-1 family protein"/>
    <property type="match status" value="1"/>
</dbReference>
<sequence>MADEQEGDEGSGDEKLTLQLTEYLDDVLGTNVTSLKKVHSLLDTTLKKEKELKKRLDDAKKTKPVEVQEALDNGKSSMENIKDLQTQREEVLEKAKSKVNKVKPLAEHLSHLADQVADIERFRTYISWIQKLEAVSTGIQENLEVGILGAAVDQYSILAAVTKVLESSSCDNLKAFSQEMLIFWRRVLLEKLASEFDEVTKALRWPFTSLSTAPPLSTTSEVYKKLEKLFLLLLKIQDSKVSDNDESISKAGVKEKEVPLPIDWLLKPLRKRFKFHFYGKKQTNNLEKPEWFFTQILNWIKSHGDFIQHTVQPIFDKANLGYIDAKFEFIRGLLKITVEKMEHSVPLLLTDDALFSHFVDETLLFQQEVHNLYDYPTSDHQCLNVLVMPKCLDKWVELEHRYAKENLKSLVTSSTAWKGKYQDVGGEVDETRTPECAEGFVTLLTVITDRYKDLTSHENQMRFLDVQLDLLREFIDDQLNEKAKEYSNNPIDPMFLSVLNAAHFISYVLEDWTEQAIFLQLHEQKLLSNCEAPDEQSTGVFDHSLRKLHNLKEKMLQKIVEKVINDFKDRSTAYKRERWHSLPSPKELAVMALSSGACDLLLFLKDRLKNFERQLARALFSTLWQRLAQELNNVIYKEVILECHYNEGGAAQLQFDMTKHLFTLFGEYTSKPENYFKEVKECCILLNQLPGSAILIMETLNNRQSYVDDLNSSPKATLNELGVYRLSPKDALRVLNLRINWPKT</sequence>
<name>A0A6P8J8T2_ACTTE</name>
<dbReference type="InterPro" id="IPR042044">
    <property type="entry name" value="EXOC6PINT-1/Sec15/Tip20_C_dom2"/>
</dbReference>
<dbReference type="Pfam" id="PF04437">
    <property type="entry name" value="RINT1_TIP1"/>
    <property type="match status" value="1"/>
</dbReference>
<accession>A0A6P8J8T2</accession>
<evidence type="ECO:0000256" key="1">
    <source>
        <dbReference type="ARBA" id="ARBA00061158"/>
    </source>
</evidence>
<dbReference type="GO" id="GO:0006890">
    <property type="term" value="P:retrograde vesicle-mediated transport, Golgi to endoplasmic reticulum"/>
    <property type="evidence" value="ECO:0007669"/>
    <property type="project" value="InterPro"/>
</dbReference>
<keyword evidence="3" id="KW-1185">Reference proteome</keyword>
<dbReference type="GO" id="GO:0006888">
    <property type="term" value="P:endoplasmic reticulum to Golgi vesicle-mediated transport"/>
    <property type="evidence" value="ECO:0007669"/>
    <property type="project" value="InterPro"/>
</dbReference>
<dbReference type="InParanoid" id="A0A6P8J8T2"/>
<evidence type="ECO:0000256" key="2">
    <source>
        <dbReference type="SAM" id="Coils"/>
    </source>
</evidence>
<reference evidence="4" key="1">
    <citation type="submission" date="2025-08" db="UniProtKB">
        <authorList>
            <consortium name="RefSeq"/>
        </authorList>
    </citation>
    <scope>IDENTIFICATION</scope>
    <source>
        <tissue evidence="4">Tentacle</tissue>
    </source>
</reference>
<organism evidence="3 4">
    <name type="scientific">Actinia tenebrosa</name>
    <name type="common">Australian red waratah sea anemone</name>
    <dbReference type="NCBI Taxonomy" id="6105"/>
    <lineage>
        <taxon>Eukaryota</taxon>
        <taxon>Metazoa</taxon>
        <taxon>Cnidaria</taxon>
        <taxon>Anthozoa</taxon>
        <taxon>Hexacorallia</taxon>
        <taxon>Actiniaria</taxon>
        <taxon>Actiniidae</taxon>
        <taxon>Actinia</taxon>
    </lineage>
</organism>
<dbReference type="Gene3D" id="1.20.58.670">
    <property type="entry name" value="Dsl1p vesicle tethering complex, Tip20p subunit, domain D"/>
    <property type="match status" value="1"/>
</dbReference>
<protein>
    <submittedName>
        <fullName evidence="4">RAD50-interacting protein 1-like isoform X1</fullName>
    </submittedName>
</protein>
<proteinExistence type="inferred from homology"/>
<evidence type="ECO:0000313" key="4">
    <source>
        <dbReference type="RefSeq" id="XP_031574183.1"/>
    </source>
</evidence>
<dbReference type="Proteomes" id="UP000515163">
    <property type="component" value="Unplaced"/>
</dbReference>
<dbReference type="PROSITE" id="PS51386">
    <property type="entry name" value="RINT1_TIP20"/>
    <property type="match status" value="1"/>
</dbReference>
<dbReference type="OrthoDB" id="2189254at2759"/>
<dbReference type="FunCoup" id="A0A6P8J8T2">
    <property type="interactions" value="3417"/>
</dbReference>
<keyword evidence="2" id="KW-0175">Coiled coil</keyword>
<dbReference type="InterPro" id="IPR007528">
    <property type="entry name" value="RINT1_Tip20"/>
</dbReference>
<dbReference type="RefSeq" id="XP_031574183.1">
    <property type="nucleotide sequence ID" value="XM_031718323.1"/>
</dbReference>
<dbReference type="Gene3D" id="1.20.58.1420">
    <property type="entry name" value="Dsl1p vesicle tethering complex, Tip20p subunit, domain B"/>
    <property type="match status" value="1"/>
</dbReference>
<dbReference type="PANTHER" id="PTHR13520:SF0">
    <property type="entry name" value="RAD50-INTERACTING PROTEIN 1"/>
    <property type="match status" value="1"/>
</dbReference>
<dbReference type="GeneID" id="116307985"/>
<dbReference type="GO" id="GO:0060628">
    <property type="term" value="P:regulation of ER to Golgi vesicle-mediated transport"/>
    <property type="evidence" value="ECO:0007669"/>
    <property type="project" value="TreeGrafter"/>
</dbReference>
<dbReference type="PANTHER" id="PTHR13520">
    <property type="entry name" value="RAD50-INTERACTING PROTEIN 1 RINT-1"/>
    <property type="match status" value="1"/>
</dbReference>
<feature type="coiled-coil region" evidence="2">
    <location>
        <begin position="42"/>
        <end position="101"/>
    </location>
</feature>